<keyword evidence="1" id="KW-0238">DNA-binding</keyword>
<evidence type="ECO:0000256" key="1">
    <source>
        <dbReference type="ARBA" id="ARBA00023125"/>
    </source>
</evidence>
<organism evidence="3 4">
    <name type="scientific">Planococcus lenghuensis</name>
    <dbReference type="NCBI Taxonomy" id="2213202"/>
    <lineage>
        <taxon>Bacteria</taxon>
        <taxon>Bacillati</taxon>
        <taxon>Bacillota</taxon>
        <taxon>Bacilli</taxon>
        <taxon>Bacillales</taxon>
        <taxon>Caryophanaceae</taxon>
        <taxon>Planococcus</taxon>
    </lineage>
</organism>
<dbReference type="InterPro" id="IPR051399">
    <property type="entry name" value="RNA-guided_DNA_endo/Transpos"/>
</dbReference>
<dbReference type="OrthoDB" id="4278026at2"/>
<dbReference type="NCBIfam" id="NF040570">
    <property type="entry name" value="guided_TnpB"/>
    <property type="match status" value="1"/>
</dbReference>
<dbReference type="KEGG" id="pmar:B0X71_13430"/>
<protein>
    <submittedName>
        <fullName evidence="3">Transposase</fullName>
    </submittedName>
</protein>
<sequence length="358" mass="40741">MPTLTMKLELMKPTRHKQAIYRQMTELNTRFANWLLGYEELARATSAHFRKFSDEKLPSAIVNQTIREVTSKKKNQKAKIFRRQWCVYNNQNFRIEHENGQYKVSFPTQEKRVGVPVVAKAHQLKRLELALSEGANIGTAMLHEKKGKWFVSVSFAFATPKPAETAKKMMGIDVGLDFLAVGSIGTHACFFSGREVAFHRRRHAARRKQLGKAKKLNAIRKSKGKEAQWMKEMNHLISRRLVDFAVANGVRTLRMEDLTGIRHSAKSKKEAGRNLHSWAHYQLQEFIAYKAAMAGIQVEYVKPDYTSQTCKCGHAEKANRKRHVFRCRTCGYQLHADLNAAINIAKAISGLSATKKAG</sequence>
<gene>
    <name evidence="3" type="ORF">B0X71_13430</name>
</gene>
<accession>A0A1Q2L0M5</accession>
<reference evidence="3 4" key="1">
    <citation type="submission" date="2017-02" db="EMBL/GenBank/DDBJ databases">
        <title>The complete genomic sequence of a novel cold adapted crude oil-degrading bacterium Planococcus qaidamina Y42.</title>
        <authorList>
            <person name="Yang R."/>
        </authorList>
    </citation>
    <scope>NUCLEOTIDE SEQUENCE [LARGE SCALE GENOMIC DNA]</scope>
    <source>
        <strain evidence="3 4">Y42</strain>
    </source>
</reference>
<evidence type="ECO:0000313" key="3">
    <source>
        <dbReference type="EMBL" id="AQQ53998.1"/>
    </source>
</evidence>
<feature type="domain" description="Cas12f1-like TNB" evidence="2">
    <location>
        <begin position="280"/>
        <end position="344"/>
    </location>
</feature>
<dbReference type="EMBL" id="CP019640">
    <property type="protein sequence ID" value="AQQ53998.1"/>
    <property type="molecule type" value="Genomic_DNA"/>
</dbReference>
<dbReference type="Proteomes" id="UP000188184">
    <property type="component" value="Chromosome"/>
</dbReference>
<keyword evidence="4" id="KW-1185">Reference proteome</keyword>
<evidence type="ECO:0000259" key="2">
    <source>
        <dbReference type="Pfam" id="PF07282"/>
    </source>
</evidence>
<dbReference type="InterPro" id="IPR010095">
    <property type="entry name" value="Cas12f1-like_TNB"/>
</dbReference>
<dbReference type="RefSeq" id="WP_077589894.1">
    <property type="nucleotide sequence ID" value="NZ_CP019640.1"/>
</dbReference>
<dbReference type="NCBIfam" id="TIGR01766">
    <property type="entry name" value="IS200/IS605 family accessory protein TnpB-like domain"/>
    <property type="match status" value="1"/>
</dbReference>
<evidence type="ECO:0000313" key="4">
    <source>
        <dbReference type="Proteomes" id="UP000188184"/>
    </source>
</evidence>
<name>A0A1Q2L0M5_9BACL</name>
<dbReference type="PANTHER" id="PTHR30405">
    <property type="entry name" value="TRANSPOSASE"/>
    <property type="match status" value="1"/>
</dbReference>
<dbReference type="PANTHER" id="PTHR30405:SF11">
    <property type="entry name" value="RNA-GUIDED DNA ENDONUCLEASE RV2885C-RELATED"/>
    <property type="match status" value="1"/>
</dbReference>
<dbReference type="AlphaFoldDB" id="A0A1Q2L0M5"/>
<dbReference type="GO" id="GO:0003677">
    <property type="term" value="F:DNA binding"/>
    <property type="evidence" value="ECO:0007669"/>
    <property type="project" value="UniProtKB-KW"/>
</dbReference>
<dbReference type="Pfam" id="PF07282">
    <property type="entry name" value="Cas12f1-like_TNB"/>
    <property type="match status" value="1"/>
</dbReference>
<proteinExistence type="predicted"/>